<keyword evidence="1" id="KW-0547">Nucleotide-binding</keyword>
<dbReference type="InterPro" id="IPR025943">
    <property type="entry name" value="Sigma_54_int_dom_ATP-bd_2"/>
</dbReference>
<dbReference type="Pfam" id="PF00158">
    <property type="entry name" value="Sigma54_activat"/>
    <property type="match status" value="1"/>
</dbReference>
<feature type="domain" description="PAS" evidence="10">
    <location>
        <begin position="128"/>
        <end position="173"/>
    </location>
</feature>
<keyword evidence="4" id="KW-0805">Transcription regulation</keyword>
<dbReference type="FunFam" id="3.40.50.300:FF:000006">
    <property type="entry name" value="DNA-binding transcriptional regulator NtrC"/>
    <property type="match status" value="1"/>
</dbReference>
<dbReference type="SUPFAM" id="SSF55785">
    <property type="entry name" value="PYP-like sensor domain (PAS domain)"/>
    <property type="match status" value="2"/>
</dbReference>
<dbReference type="RefSeq" id="WP_051965399.1">
    <property type="nucleotide sequence ID" value="NZ_CP045798.1"/>
</dbReference>
<dbReference type="Pfam" id="PF25601">
    <property type="entry name" value="AAA_lid_14"/>
    <property type="match status" value="1"/>
</dbReference>
<evidence type="ECO:0000256" key="8">
    <source>
        <dbReference type="SAM" id="Coils"/>
    </source>
</evidence>
<evidence type="ECO:0000256" key="3">
    <source>
        <dbReference type="ARBA" id="ARBA00022840"/>
    </source>
</evidence>
<dbReference type="Pfam" id="PF18024">
    <property type="entry name" value="HTH_50"/>
    <property type="match status" value="1"/>
</dbReference>
<dbReference type="InterPro" id="IPR058031">
    <property type="entry name" value="AAA_lid_NorR"/>
</dbReference>
<feature type="coiled-coil region" evidence="8">
    <location>
        <begin position="231"/>
        <end position="265"/>
    </location>
</feature>
<keyword evidence="2" id="KW-0058">Aromatic hydrocarbons catabolism</keyword>
<sequence>MGEDTFFLQYGVEQLKTILEAAHNGIVVIDASGKIVIFNTKAEEIIGLKAAEAIGRPVDEVMPQTGLLHVLRTGEPQLARKTLIGSTYVLSNRTPVIRDGKVVGAIGVFQDISEVEALFKELTAVKECNREMDTIIESLADGIYITDGAGVTLRVNSAYEKITGVRREEVIGRHMDELVKLGYFSESVTILVLQKKQRMTIMQELKTGKTVMVTGIPVVGENGEILRVVTCVRDMTELNRLQKELDEAKTLNDRYYSELEELRLRRLTSMNLVSKSKEMRNIVELAIRLGEVDTTVLVLGESGVGKEVIAHLIHKSSKKKDGPFVTINCGAIPENLMESELFGYESGAFTGAKKEGKPGLFESANGGTVFLDEIGDLPSNLQVKLLRVLQGGEIVRVGGTKSIPIDVRVIAATNKSLEDMVKQGTFREDLYYRLNVVPILIPPLRKRKEDIPALAIHFLKKFNEKYKVNKWFAPEVIEYFTAFAWPGNVRELENMVERLFIVSGNSNVISPDYLPGYVREQVRGENGITVTISEIVPLKEAIEDLERQLIFAAMARYKTTRKAALALGIDQSNVVRKLQKYVDAETHQKDVTSHQN</sequence>
<evidence type="ECO:0000259" key="9">
    <source>
        <dbReference type="PROSITE" id="PS50045"/>
    </source>
</evidence>
<keyword evidence="8" id="KW-0175">Coiled coil</keyword>
<keyword evidence="3" id="KW-0067">ATP-binding</keyword>
<dbReference type="Gene3D" id="3.30.450.20">
    <property type="entry name" value="PAS domain"/>
    <property type="match status" value="2"/>
</dbReference>
<evidence type="ECO:0000256" key="5">
    <source>
        <dbReference type="ARBA" id="ARBA00023125"/>
    </source>
</evidence>
<evidence type="ECO:0000256" key="4">
    <source>
        <dbReference type="ARBA" id="ARBA00023015"/>
    </source>
</evidence>
<dbReference type="InterPro" id="IPR030828">
    <property type="entry name" value="HTH_TyrR"/>
</dbReference>
<dbReference type="SUPFAM" id="SSF46689">
    <property type="entry name" value="Homeodomain-like"/>
    <property type="match status" value="1"/>
</dbReference>
<dbReference type="GO" id="GO:0005524">
    <property type="term" value="F:ATP binding"/>
    <property type="evidence" value="ECO:0007669"/>
    <property type="project" value="UniProtKB-KW"/>
</dbReference>
<dbReference type="PROSITE" id="PS00676">
    <property type="entry name" value="SIGMA54_INTERACT_2"/>
    <property type="match status" value="1"/>
</dbReference>
<dbReference type="SUPFAM" id="SSF52540">
    <property type="entry name" value="P-loop containing nucleoside triphosphate hydrolases"/>
    <property type="match status" value="1"/>
</dbReference>
<dbReference type="GO" id="GO:0003677">
    <property type="term" value="F:DNA binding"/>
    <property type="evidence" value="ECO:0007669"/>
    <property type="project" value="UniProtKB-KW"/>
</dbReference>
<dbReference type="PROSITE" id="PS50045">
    <property type="entry name" value="SIGMA54_INTERACT_4"/>
    <property type="match status" value="1"/>
</dbReference>
<evidence type="ECO:0000256" key="2">
    <source>
        <dbReference type="ARBA" id="ARBA00022797"/>
    </source>
</evidence>
<dbReference type="PROSITE" id="PS50112">
    <property type="entry name" value="PAS"/>
    <property type="match status" value="2"/>
</dbReference>
<dbReference type="Pfam" id="PF00989">
    <property type="entry name" value="PAS"/>
    <property type="match status" value="2"/>
</dbReference>
<dbReference type="CDD" id="cd00009">
    <property type="entry name" value="AAA"/>
    <property type="match status" value="1"/>
</dbReference>
<evidence type="ECO:0000256" key="7">
    <source>
        <dbReference type="ARBA" id="ARBA00029500"/>
    </source>
</evidence>
<proteinExistence type="predicted"/>
<dbReference type="Gene3D" id="1.10.10.60">
    <property type="entry name" value="Homeodomain-like"/>
    <property type="match status" value="1"/>
</dbReference>
<dbReference type="Gene3D" id="3.40.50.300">
    <property type="entry name" value="P-loop containing nucleotide triphosphate hydrolases"/>
    <property type="match status" value="1"/>
</dbReference>
<keyword evidence="6" id="KW-0804">Transcription</keyword>
<name>A0A7G6E3U1_THEFR</name>
<dbReference type="InterPro" id="IPR013767">
    <property type="entry name" value="PAS_fold"/>
</dbReference>
<dbReference type="GO" id="GO:0006355">
    <property type="term" value="P:regulation of DNA-templated transcription"/>
    <property type="evidence" value="ECO:0007669"/>
    <property type="project" value="InterPro"/>
</dbReference>
<dbReference type="PROSITE" id="PS00688">
    <property type="entry name" value="SIGMA54_INTERACT_3"/>
    <property type="match status" value="1"/>
</dbReference>
<evidence type="ECO:0000313" key="13">
    <source>
        <dbReference type="Proteomes" id="UP000515847"/>
    </source>
</evidence>
<feature type="domain" description="Sigma-54 factor interaction" evidence="9">
    <location>
        <begin position="272"/>
        <end position="501"/>
    </location>
</feature>
<dbReference type="PANTHER" id="PTHR32071">
    <property type="entry name" value="TRANSCRIPTIONAL REGULATORY PROTEIN"/>
    <property type="match status" value="1"/>
</dbReference>
<dbReference type="NCBIfam" id="TIGR00229">
    <property type="entry name" value="sensory_box"/>
    <property type="match status" value="2"/>
</dbReference>
<reference evidence="12 13" key="1">
    <citation type="journal article" date="2019" name="Front. Microbiol.">
        <title>Thermoanaerosceptrum fracticalcis gen. nov. sp. nov., a Novel Fumarate-Fermenting Microorganism From a Deep Fractured Carbonate Aquifer of the US Great Basin.</title>
        <authorList>
            <person name="Hamilton-Brehm S.D."/>
            <person name="Stewart L.E."/>
            <person name="Zavarin M."/>
            <person name="Caldwell M."/>
            <person name="Lawson P.A."/>
            <person name="Onstott T.C."/>
            <person name="Grzymski J."/>
            <person name="Neveux I."/>
            <person name="Lollar B.S."/>
            <person name="Russell C.E."/>
            <person name="Moser D.P."/>
        </authorList>
    </citation>
    <scope>NUCLEOTIDE SEQUENCE [LARGE SCALE GENOMIC DNA]</scope>
    <source>
        <strain evidence="12 13">DRI-13</strain>
    </source>
</reference>
<evidence type="ECO:0000256" key="6">
    <source>
        <dbReference type="ARBA" id="ARBA00023163"/>
    </source>
</evidence>
<dbReference type="InterPro" id="IPR000014">
    <property type="entry name" value="PAS"/>
</dbReference>
<organism evidence="12 13">
    <name type="scientific">Thermanaerosceptrum fracticalcis</name>
    <dbReference type="NCBI Taxonomy" id="1712410"/>
    <lineage>
        <taxon>Bacteria</taxon>
        <taxon>Bacillati</taxon>
        <taxon>Bacillota</taxon>
        <taxon>Clostridia</taxon>
        <taxon>Eubacteriales</taxon>
        <taxon>Peptococcaceae</taxon>
        <taxon>Thermanaerosceptrum</taxon>
    </lineage>
</organism>
<dbReference type="PROSITE" id="PS50113">
    <property type="entry name" value="PAC"/>
    <property type="match status" value="1"/>
</dbReference>
<dbReference type="EMBL" id="CP045798">
    <property type="protein sequence ID" value="QNB46745.1"/>
    <property type="molecule type" value="Genomic_DNA"/>
</dbReference>
<keyword evidence="5" id="KW-0238">DNA-binding</keyword>
<dbReference type="InterPro" id="IPR000700">
    <property type="entry name" value="PAS-assoc_C"/>
</dbReference>
<dbReference type="AlphaFoldDB" id="A0A7G6E3U1"/>
<feature type="domain" description="PAC" evidence="11">
    <location>
        <begin position="195"/>
        <end position="247"/>
    </location>
</feature>
<dbReference type="InterPro" id="IPR003593">
    <property type="entry name" value="AAA+_ATPase"/>
</dbReference>
<evidence type="ECO:0000256" key="1">
    <source>
        <dbReference type="ARBA" id="ARBA00022741"/>
    </source>
</evidence>
<dbReference type="InterPro" id="IPR002078">
    <property type="entry name" value="Sigma_54_int"/>
</dbReference>
<dbReference type="CDD" id="cd00130">
    <property type="entry name" value="PAS"/>
    <property type="match status" value="2"/>
</dbReference>
<dbReference type="InterPro" id="IPR027417">
    <property type="entry name" value="P-loop_NTPase"/>
</dbReference>
<evidence type="ECO:0000313" key="12">
    <source>
        <dbReference type="EMBL" id="QNB46745.1"/>
    </source>
</evidence>
<dbReference type="InterPro" id="IPR035965">
    <property type="entry name" value="PAS-like_dom_sf"/>
</dbReference>
<dbReference type="SMART" id="SM00091">
    <property type="entry name" value="PAS"/>
    <property type="match status" value="2"/>
</dbReference>
<dbReference type="KEGG" id="tfr:BR63_10760"/>
<accession>A0A7G6E3U1</accession>
<protein>
    <recommendedName>
        <fullName evidence="7">HTH-type transcriptional regulatory protein TyrR</fullName>
    </recommendedName>
</protein>
<keyword evidence="13" id="KW-1185">Reference proteome</keyword>
<dbReference type="InterPro" id="IPR025944">
    <property type="entry name" value="Sigma_54_int_dom_CS"/>
</dbReference>
<dbReference type="Gene3D" id="1.10.8.60">
    <property type="match status" value="1"/>
</dbReference>
<dbReference type="InterPro" id="IPR025662">
    <property type="entry name" value="Sigma_54_int_dom_ATP-bd_1"/>
</dbReference>
<dbReference type="PANTHER" id="PTHR32071:SF57">
    <property type="entry name" value="C4-DICARBOXYLATE TRANSPORT TRANSCRIPTIONAL REGULATORY PROTEIN DCTD"/>
    <property type="match status" value="1"/>
</dbReference>
<evidence type="ECO:0000259" key="11">
    <source>
        <dbReference type="PROSITE" id="PS50113"/>
    </source>
</evidence>
<feature type="domain" description="PAS" evidence="10">
    <location>
        <begin position="11"/>
        <end position="64"/>
    </location>
</feature>
<dbReference type="PROSITE" id="PS00675">
    <property type="entry name" value="SIGMA54_INTERACT_1"/>
    <property type="match status" value="1"/>
</dbReference>
<dbReference type="OrthoDB" id="9803970at2"/>
<evidence type="ECO:0000259" key="10">
    <source>
        <dbReference type="PROSITE" id="PS50112"/>
    </source>
</evidence>
<dbReference type="InterPro" id="IPR009057">
    <property type="entry name" value="Homeodomain-like_sf"/>
</dbReference>
<gene>
    <name evidence="12" type="ORF">BR63_10760</name>
</gene>
<dbReference type="Proteomes" id="UP000515847">
    <property type="component" value="Chromosome"/>
</dbReference>
<dbReference type="SMART" id="SM00382">
    <property type="entry name" value="AAA"/>
    <property type="match status" value="1"/>
</dbReference>